<evidence type="ECO:0000313" key="3">
    <source>
        <dbReference type="Proteomes" id="UP000240880"/>
    </source>
</evidence>
<reference evidence="2 3" key="1">
    <citation type="submission" date="2017-04" db="EMBL/GenBank/DDBJ databases">
        <title>Novel microbial lineages endemic to geothermal iron-oxide mats fill important gaps in the evolutionary history of Archaea.</title>
        <authorList>
            <person name="Jay Z.J."/>
            <person name="Beam J.P."/>
            <person name="Dlakic M."/>
            <person name="Rusch D.B."/>
            <person name="Kozubal M.A."/>
            <person name="Inskeep W.P."/>
        </authorList>
    </citation>
    <scope>NUCLEOTIDE SEQUENCE [LARGE SCALE GENOMIC DNA]</scope>
    <source>
        <strain evidence="2">OSP_D</strain>
    </source>
</reference>
<feature type="transmembrane region" description="Helical" evidence="1">
    <location>
        <begin position="94"/>
        <end position="112"/>
    </location>
</feature>
<evidence type="ECO:0000256" key="1">
    <source>
        <dbReference type="SAM" id="Phobius"/>
    </source>
</evidence>
<comment type="caution">
    <text evidence="2">The sequence shown here is derived from an EMBL/GenBank/DDBJ whole genome shotgun (WGS) entry which is preliminary data.</text>
</comment>
<dbReference type="AlphaFoldDB" id="A0A2R6A7U6"/>
<sequence length="154" mass="17059">MQPSNTQSVKKREPLSWDVVAGIGYSFFLMVVASVAQLVVELFLPKTSFGVFLSPIYALTTHRYVQAIVDVVVYLSAYAYNLRERSSAEKEARISSLSAYCTLSLVFLAILFDFTSVYPVQTRIGAFLLSGVLSGITGATLSWLLGRNFVERKL</sequence>
<gene>
    <name evidence="2" type="ORF">B9Q01_08015</name>
</gene>
<dbReference type="EMBL" id="NEXC01000073">
    <property type="protein sequence ID" value="PSN82454.1"/>
    <property type="molecule type" value="Genomic_DNA"/>
</dbReference>
<feature type="transmembrane region" description="Helical" evidence="1">
    <location>
        <begin position="64"/>
        <end position="82"/>
    </location>
</feature>
<proteinExistence type="predicted"/>
<feature type="transmembrane region" description="Helical" evidence="1">
    <location>
        <begin position="124"/>
        <end position="145"/>
    </location>
</feature>
<feature type="transmembrane region" description="Helical" evidence="1">
    <location>
        <begin position="20"/>
        <end position="44"/>
    </location>
</feature>
<keyword evidence="1" id="KW-1133">Transmembrane helix</keyword>
<keyword evidence="1" id="KW-0472">Membrane</keyword>
<dbReference type="Proteomes" id="UP000240880">
    <property type="component" value="Unassembled WGS sequence"/>
</dbReference>
<evidence type="ECO:0000313" key="2">
    <source>
        <dbReference type="EMBL" id="PSN82454.1"/>
    </source>
</evidence>
<keyword evidence="1" id="KW-0812">Transmembrane</keyword>
<accession>A0A2R6A7U6</accession>
<organism evidence="2 3">
    <name type="scientific">Candidatus Marsarchaeota G1 archaeon OSP_D</name>
    <dbReference type="NCBI Taxonomy" id="1978155"/>
    <lineage>
        <taxon>Archaea</taxon>
        <taxon>Candidatus Marsarchaeota</taxon>
        <taxon>Candidatus Marsarchaeota group 1</taxon>
    </lineage>
</organism>
<name>A0A2R6A7U6_9ARCH</name>
<protein>
    <submittedName>
        <fullName evidence="2">Uncharacterized protein</fullName>
    </submittedName>
</protein>